<proteinExistence type="predicted"/>
<dbReference type="Proteomes" id="UP001498421">
    <property type="component" value="Unassembled WGS sequence"/>
</dbReference>
<feature type="compositionally biased region" description="Basic and acidic residues" evidence="1">
    <location>
        <begin position="59"/>
        <end position="73"/>
    </location>
</feature>
<accession>A0ABR1I9B6</accession>
<keyword evidence="3" id="KW-1185">Reference proteome</keyword>
<feature type="compositionally biased region" description="Polar residues" evidence="1">
    <location>
        <begin position="28"/>
        <end position="41"/>
    </location>
</feature>
<sequence length="497" mass="54640">MRQGGLLEPVKRYLVKGVAGGIGLASESYTTYQHGRTTPRTTEAEASPSDSNNSDPEDAVGKDKHGESLVRSEELVRDEEALWELDATQDEILPSRALEQDTEVHIDEQSAQRHVENLGKSLAERYPPPAYDGDRPEIPMPVVLPQRRPKTRQRGFIRAYAPVLEDCGISQDMFLDFLETFHKSSQASPWFTAINIAANALTWAPHFPMIVGIALQASVMVAEDAQVRTRTNSFLDKANADFFRPRGLFCLILTFNPDAAETQKQSTVQSTIAISLNPAGMAKMKHKLRSSSGEIEFPECAPLVFPALDELDDQQSQEAKTKKEKLSGAKVFVDEYYDKRAQARFSAKHPDSTLSQVPQPTFTSRYADPNHPASSGSFRSLVTGGRINPPPMTRSHFGGLHPRRQGPLRSLVSLGRGTGVQDDGLQRVNTRGGITKSPIQGGLLGSAGGTVKKALKKNVLYLMVVNMPSDEELAEAMAEIDKQKKSGFKLPSIRAKF</sequence>
<gene>
    <name evidence="2" type="ORF">QQZ08_004045</name>
</gene>
<protein>
    <submittedName>
        <fullName evidence="2">Uncharacterized protein</fullName>
    </submittedName>
</protein>
<reference evidence="2 3" key="1">
    <citation type="journal article" date="2025" name="Microbiol. Resour. Announc.">
        <title>Draft genome sequences for Neonectria magnoliae and Neonectria punicea, canker pathogens of Liriodendron tulipifera and Acer saccharum in West Virginia.</title>
        <authorList>
            <person name="Petronek H.M."/>
            <person name="Kasson M.T."/>
            <person name="Metheny A.M."/>
            <person name="Stauder C.M."/>
            <person name="Lovett B."/>
            <person name="Lynch S.C."/>
            <person name="Garnas J.R."/>
            <person name="Kasson L.R."/>
            <person name="Stajich J.E."/>
        </authorList>
    </citation>
    <scope>NUCLEOTIDE SEQUENCE [LARGE SCALE GENOMIC DNA]</scope>
    <source>
        <strain evidence="2 3">NRRL 64651</strain>
    </source>
</reference>
<dbReference type="InterPro" id="IPR053221">
    <property type="entry name" value="Burnettramic_acid_biosynth"/>
</dbReference>
<evidence type="ECO:0000313" key="3">
    <source>
        <dbReference type="Proteomes" id="UP001498421"/>
    </source>
</evidence>
<evidence type="ECO:0000256" key="1">
    <source>
        <dbReference type="SAM" id="MobiDB-lite"/>
    </source>
</evidence>
<dbReference type="PANTHER" id="PTHR38887">
    <property type="entry name" value="CHROMOSOME 21, WHOLE GENOME SHOTGUN SEQUENCE"/>
    <property type="match status" value="1"/>
</dbReference>
<dbReference type="PANTHER" id="PTHR38887:SF1">
    <property type="entry name" value="RAS MODIFICATION PROTEIN ERF4"/>
    <property type="match status" value="1"/>
</dbReference>
<organism evidence="2 3">
    <name type="scientific">Neonectria magnoliae</name>
    <dbReference type="NCBI Taxonomy" id="2732573"/>
    <lineage>
        <taxon>Eukaryota</taxon>
        <taxon>Fungi</taxon>
        <taxon>Dikarya</taxon>
        <taxon>Ascomycota</taxon>
        <taxon>Pezizomycotina</taxon>
        <taxon>Sordariomycetes</taxon>
        <taxon>Hypocreomycetidae</taxon>
        <taxon>Hypocreales</taxon>
        <taxon>Nectriaceae</taxon>
        <taxon>Neonectria</taxon>
    </lineage>
</organism>
<feature type="region of interest" description="Disordered" evidence="1">
    <location>
        <begin position="28"/>
        <end position="73"/>
    </location>
</feature>
<comment type="caution">
    <text evidence="2">The sequence shown here is derived from an EMBL/GenBank/DDBJ whole genome shotgun (WGS) entry which is preliminary data.</text>
</comment>
<name>A0ABR1I9B6_9HYPO</name>
<evidence type="ECO:0000313" key="2">
    <source>
        <dbReference type="EMBL" id="KAK7429453.1"/>
    </source>
</evidence>
<dbReference type="EMBL" id="JAZAVK010000029">
    <property type="protein sequence ID" value="KAK7429453.1"/>
    <property type="molecule type" value="Genomic_DNA"/>
</dbReference>
<feature type="compositionally biased region" description="Low complexity" evidence="1">
    <location>
        <begin position="44"/>
        <end position="54"/>
    </location>
</feature>